<keyword evidence="2" id="KW-0472">Membrane</keyword>
<feature type="transmembrane region" description="Helical" evidence="2">
    <location>
        <begin position="87"/>
        <end position="110"/>
    </location>
</feature>
<reference evidence="3 4" key="1">
    <citation type="journal article" date="2020" name="ISME J.">
        <title>Uncovering the hidden diversity of litter-decomposition mechanisms in mushroom-forming fungi.</title>
        <authorList>
            <person name="Floudas D."/>
            <person name="Bentzer J."/>
            <person name="Ahren D."/>
            <person name="Johansson T."/>
            <person name="Persson P."/>
            <person name="Tunlid A."/>
        </authorList>
    </citation>
    <scope>NUCLEOTIDE SEQUENCE [LARGE SCALE GENOMIC DNA]</scope>
    <source>
        <strain evidence="3 4">CBS 101986</strain>
    </source>
</reference>
<keyword evidence="2" id="KW-1133">Transmembrane helix</keyword>
<sequence length="674" mass="72667">MTSGTIMTTTEYDRIRLTPHLLSSLHEMDAADQSEEIPQPTVNKGKGRALEPTERTPLLGTSSAIEDARPTPYSDNRRRLRTKLTTVFLASFLACILVSAAAAGLAWSYASRASNLKPEDIINNDLVIAGPDRVDVLNVTEGGVWLNVKGRIGIDAGKAIAVESGPNDSLFNDIWKSIGRWGVRTLDRVSVNMSTIRITPEYDLSMTLLYVDIPPIVLPLSVDPPEDWSWLTPVSTPVYIRLTPNNTAVLQFLKESWRRGEFSVRADVGEAVVRGGSLDAKSWRNKFYGRLSNIRTSVHLKLPSLPGFPHPGRNLPSLSSLISLQSFNVTSEPDTLNLHAVASLINPANSDFNLTVPSLPFEISVPSIPDVFPPVAIASVRNDALSSLTHPNITLFVAGSVLPISTSSFPSISNFVTRYLSGLANEISISSPLFPGYDLQAEFPAPNPKPQILRDVTIKDMWIRPSGTIFLASGVVQGHLVLPAGMRVGLDVTRVLPDVIIFDGEVPRSADNVNITTGWTARQTRPRKGHRGDPDLPEEPPLPDPLPEHAFGHIRPDSWLPAVSVEQDAGDAGGSVYAISAKVVDVPVEVLPGRQKEFSSFVGKVIFGSEGATAGILGFAAVTVTVEGLPLQGRAGEVVLDKLPFNGNVHIGKKSLLVGTDVVLEETLASLPAP</sequence>
<dbReference type="Proteomes" id="UP000567179">
    <property type="component" value="Unassembled WGS sequence"/>
</dbReference>
<keyword evidence="4" id="KW-1185">Reference proteome</keyword>
<protein>
    <submittedName>
        <fullName evidence="3">Uncharacterized protein</fullName>
    </submittedName>
</protein>
<evidence type="ECO:0000313" key="4">
    <source>
        <dbReference type="Proteomes" id="UP000567179"/>
    </source>
</evidence>
<evidence type="ECO:0000256" key="1">
    <source>
        <dbReference type="SAM" id="MobiDB-lite"/>
    </source>
</evidence>
<feature type="region of interest" description="Disordered" evidence="1">
    <location>
        <begin position="28"/>
        <end position="53"/>
    </location>
</feature>
<gene>
    <name evidence="3" type="ORF">D9619_009983</name>
</gene>
<evidence type="ECO:0000313" key="3">
    <source>
        <dbReference type="EMBL" id="KAF5325269.1"/>
    </source>
</evidence>
<accession>A0A8H5BLE6</accession>
<keyword evidence="2" id="KW-0812">Transmembrane</keyword>
<organism evidence="3 4">
    <name type="scientific">Psilocybe cf. subviscida</name>
    <dbReference type="NCBI Taxonomy" id="2480587"/>
    <lineage>
        <taxon>Eukaryota</taxon>
        <taxon>Fungi</taxon>
        <taxon>Dikarya</taxon>
        <taxon>Basidiomycota</taxon>
        <taxon>Agaricomycotina</taxon>
        <taxon>Agaricomycetes</taxon>
        <taxon>Agaricomycetidae</taxon>
        <taxon>Agaricales</taxon>
        <taxon>Agaricineae</taxon>
        <taxon>Strophariaceae</taxon>
        <taxon>Psilocybe</taxon>
    </lineage>
</organism>
<feature type="region of interest" description="Disordered" evidence="1">
    <location>
        <begin position="518"/>
        <end position="550"/>
    </location>
</feature>
<dbReference type="AlphaFoldDB" id="A0A8H5BLE6"/>
<comment type="caution">
    <text evidence="3">The sequence shown here is derived from an EMBL/GenBank/DDBJ whole genome shotgun (WGS) entry which is preliminary data.</text>
</comment>
<proteinExistence type="predicted"/>
<name>A0A8H5BLE6_9AGAR</name>
<dbReference type="OrthoDB" id="10039566at2759"/>
<dbReference type="EMBL" id="JAACJJ010000015">
    <property type="protein sequence ID" value="KAF5325269.1"/>
    <property type="molecule type" value="Genomic_DNA"/>
</dbReference>
<evidence type="ECO:0000256" key="2">
    <source>
        <dbReference type="SAM" id="Phobius"/>
    </source>
</evidence>